<dbReference type="InterPro" id="IPR037523">
    <property type="entry name" value="VOC_core"/>
</dbReference>
<dbReference type="EMBL" id="LNUW01000016">
    <property type="protein sequence ID" value="KXG86426.1"/>
    <property type="molecule type" value="Genomic_DNA"/>
</dbReference>
<reference evidence="2 3" key="1">
    <citation type="submission" date="2015-11" db="EMBL/GenBank/DDBJ databases">
        <title>Draft genome sequence of Agrobacterium sp. R89-1.</title>
        <authorList>
            <person name="Zahradnik J."/>
            <person name="Kyslikova E."/>
            <person name="Palyzova A."/>
            <person name="Kyslik P."/>
        </authorList>
    </citation>
    <scope>NUCLEOTIDE SEQUENCE [LARGE SCALE GENOMIC DNA]</scope>
    <source>
        <strain evidence="2 3">R89-1</strain>
    </source>
</reference>
<organism evidence="2 3">
    <name type="scientific">Agrobacterium bohemicum</name>
    <dbReference type="NCBI Taxonomy" id="2052828"/>
    <lineage>
        <taxon>Bacteria</taxon>
        <taxon>Pseudomonadati</taxon>
        <taxon>Pseudomonadota</taxon>
        <taxon>Alphaproteobacteria</taxon>
        <taxon>Hyphomicrobiales</taxon>
        <taxon>Rhizobiaceae</taxon>
        <taxon>Rhizobium/Agrobacterium group</taxon>
        <taxon>Agrobacterium</taxon>
    </lineage>
</organism>
<feature type="domain" description="VOC" evidence="1">
    <location>
        <begin position="153"/>
        <end position="269"/>
    </location>
</feature>
<dbReference type="SUPFAM" id="SSF54593">
    <property type="entry name" value="Glyoxalase/Bleomycin resistance protein/Dihydroxybiphenyl dioxygenase"/>
    <property type="match status" value="1"/>
</dbReference>
<dbReference type="RefSeq" id="WP_067644044.1">
    <property type="nucleotide sequence ID" value="NZ_KQ961023.1"/>
</dbReference>
<proteinExistence type="predicted"/>
<feature type="domain" description="VOC" evidence="1">
    <location>
        <begin position="6"/>
        <end position="131"/>
    </location>
</feature>
<dbReference type="PANTHER" id="PTHR36110">
    <property type="entry name" value="RING-CLEAVING DIOXYGENASE MHQE-RELATED"/>
    <property type="match status" value="1"/>
</dbReference>
<keyword evidence="3" id="KW-1185">Reference proteome</keyword>
<name>A0A135P4V9_9HYPH</name>
<dbReference type="InterPro" id="IPR029058">
    <property type="entry name" value="AB_hydrolase_fold"/>
</dbReference>
<comment type="caution">
    <text evidence="2">The sequence shown here is derived from an EMBL/GenBank/DDBJ whole genome shotgun (WGS) entry which is preliminary data.</text>
</comment>
<evidence type="ECO:0000313" key="2">
    <source>
        <dbReference type="EMBL" id="KXG86426.1"/>
    </source>
</evidence>
<dbReference type="Proteomes" id="UP000070498">
    <property type="component" value="Unassembled WGS sequence"/>
</dbReference>
<evidence type="ECO:0000259" key="1">
    <source>
        <dbReference type="PROSITE" id="PS51819"/>
    </source>
</evidence>
<dbReference type="SUPFAM" id="SSF53474">
    <property type="entry name" value="alpha/beta-Hydrolases"/>
    <property type="match status" value="1"/>
</dbReference>
<dbReference type="CDD" id="cd08347">
    <property type="entry name" value="PcpA_C_like"/>
    <property type="match status" value="1"/>
</dbReference>
<accession>A0A135P4V9</accession>
<sequence>MASGLGIHHITMITRKVQANVDFYAGFLGLRLVKRTAGFEDAMQLHLIYGDHAASPGSLMTFLVWEDGARGRVGYGQTLEVSLAIDPASIGFWLTRALSAGIRTEGPMEEFGEPVIRLKDPDGLILKLVGTTAFPIATPHEAPGIPLEHAIRRIRGATMLSEVPEETERFLARYFGYERNSQHGAIRRMASATGDIIDIRDATGFWSSAPGTGTVDHIAFRAADMDELNETLRALKSLNSSTTNAHDRKYFSSLYVREPGDVLIEMATDAPGMTVDEPLETLGEELFIPPLFMRDEEDVRVALPQFSMPGEERVIYRDLPFVHRFYTPAEPDGSTIILLHGSGGSETSLMALAHKANPHATLLGVRGRSTEEDIARWFRRFADSTFDQKDIVAEAEAFAAFMDDALRVYDIDKAKLRFIGHSNGANFLAAFFALYPEFAADTLLLRPMPVLTHWPDADLSGKRLTLAAGKTDRYRDRADALREHLIRSGADAEVTVLPLGHELGLDDVELAKRWISATPTTGLA</sequence>
<protein>
    <submittedName>
        <fullName evidence="2">Glyoxalase</fullName>
    </submittedName>
</protein>
<gene>
    <name evidence="2" type="ORF">ATO67_03050</name>
</gene>
<dbReference type="PROSITE" id="PS51819">
    <property type="entry name" value="VOC"/>
    <property type="match status" value="2"/>
</dbReference>
<dbReference type="Pfam" id="PF00903">
    <property type="entry name" value="Glyoxalase"/>
    <property type="match status" value="1"/>
</dbReference>
<dbReference type="PANTHER" id="PTHR36110:SF2">
    <property type="entry name" value="RING-CLEAVING DIOXYGENASE MHQE-RELATED"/>
    <property type="match status" value="1"/>
</dbReference>
<dbReference type="Gene3D" id="3.10.180.10">
    <property type="entry name" value="2,3-Dihydroxybiphenyl 1,2-Dioxygenase, domain 1"/>
    <property type="match status" value="2"/>
</dbReference>
<dbReference type="InterPro" id="IPR004360">
    <property type="entry name" value="Glyas_Fos-R_dOase_dom"/>
</dbReference>
<dbReference type="STRING" id="2052828.ATO67_03050"/>
<dbReference type="AlphaFoldDB" id="A0A135P4V9"/>
<dbReference type="Gene3D" id="3.40.50.1820">
    <property type="entry name" value="alpha/beta hydrolase"/>
    <property type="match status" value="1"/>
</dbReference>
<dbReference type="InterPro" id="IPR029068">
    <property type="entry name" value="Glyas_Bleomycin-R_OHBP_Dase"/>
</dbReference>
<dbReference type="InterPro" id="IPR052537">
    <property type="entry name" value="Extradiol_RC_dioxygenase"/>
</dbReference>
<evidence type="ECO:0000313" key="3">
    <source>
        <dbReference type="Proteomes" id="UP000070498"/>
    </source>
</evidence>